<feature type="compositionally biased region" description="Basic and acidic residues" evidence="1">
    <location>
        <begin position="301"/>
        <end position="321"/>
    </location>
</feature>
<dbReference type="AlphaFoldDB" id="A0A2P6MNK7"/>
<feature type="compositionally biased region" description="Basic residues" evidence="1">
    <location>
        <begin position="341"/>
        <end position="354"/>
    </location>
</feature>
<dbReference type="Proteomes" id="UP000241769">
    <property type="component" value="Unassembled WGS sequence"/>
</dbReference>
<keyword evidence="3" id="KW-1185">Reference proteome</keyword>
<accession>A0A2P6MNK7</accession>
<proteinExistence type="predicted"/>
<evidence type="ECO:0000256" key="1">
    <source>
        <dbReference type="SAM" id="MobiDB-lite"/>
    </source>
</evidence>
<feature type="compositionally biased region" description="Basic and acidic residues" evidence="1">
    <location>
        <begin position="355"/>
        <end position="382"/>
    </location>
</feature>
<feature type="region of interest" description="Disordered" evidence="1">
    <location>
        <begin position="301"/>
        <end position="407"/>
    </location>
</feature>
<dbReference type="InParanoid" id="A0A2P6MNK7"/>
<evidence type="ECO:0000313" key="2">
    <source>
        <dbReference type="EMBL" id="PRP73309.1"/>
    </source>
</evidence>
<evidence type="ECO:0000313" key="3">
    <source>
        <dbReference type="Proteomes" id="UP000241769"/>
    </source>
</evidence>
<name>A0A2P6MNK7_9EUKA</name>
<reference evidence="2 3" key="1">
    <citation type="journal article" date="2018" name="Genome Biol. Evol.">
        <title>Multiple Roots of Fruiting Body Formation in Amoebozoa.</title>
        <authorList>
            <person name="Hillmann F."/>
            <person name="Forbes G."/>
            <person name="Novohradska S."/>
            <person name="Ferling I."/>
            <person name="Riege K."/>
            <person name="Groth M."/>
            <person name="Westermann M."/>
            <person name="Marz M."/>
            <person name="Spaller T."/>
            <person name="Winckler T."/>
            <person name="Schaap P."/>
            <person name="Glockner G."/>
        </authorList>
    </citation>
    <scope>NUCLEOTIDE SEQUENCE [LARGE SCALE GENOMIC DNA]</scope>
    <source>
        <strain evidence="2 3">Jena</strain>
    </source>
</reference>
<protein>
    <submittedName>
        <fullName evidence="2">Uncharacterized protein</fullName>
    </submittedName>
</protein>
<comment type="caution">
    <text evidence="2">The sequence shown here is derived from an EMBL/GenBank/DDBJ whole genome shotgun (WGS) entry which is preliminary data.</text>
</comment>
<gene>
    <name evidence="2" type="ORF">PROFUN_16746</name>
</gene>
<sequence length="407" mass="48157">MCFLVAEISPRFLRVFQFISDVKCWAQQGQQAQCVQYLWFSCLGETAEEGACIFLPTEKVVRIYGAALPIPKHFYNVLKWYISEIRPILLAEDQSALEQEWLHLRHTKADPEREEEIFSKIVHHLWIGVKGAGAGHGAVSEMLGDFMNQFLNKSKSTKFAILRRCFASHACDSKFSQEPDFRRAFADYINTSVTILLRNYNRSHGVSTMRRTQDILHQSIVQPRVHNLVNNTQDRFLNCGTQYVNVMFPVAIPLDPASYLPENDNIGEDEEVDQISWVKSHPYEKGTYNFSKRTLKEFKKQMEEHQEARKEERRREEEARRRPFLFGRKKQFPPQDDPTSKRQRKDKRTLKNFKKQMEEHEEARKEEREREEADRREEEARRRPFLFGRKKQFPPQDDPASKRQRKE</sequence>
<dbReference type="EMBL" id="MDYQ01000633">
    <property type="protein sequence ID" value="PRP73309.1"/>
    <property type="molecule type" value="Genomic_DNA"/>
</dbReference>
<organism evidence="2 3">
    <name type="scientific">Planoprotostelium fungivorum</name>
    <dbReference type="NCBI Taxonomy" id="1890364"/>
    <lineage>
        <taxon>Eukaryota</taxon>
        <taxon>Amoebozoa</taxon>
        <taxon>Evosea</taxon>
        <taxon>Variosea</taxon>
        <taxon>Cavosteliida</taxon>
        <taxon>Cavosteliaceae</taxon>
        <taxon>Planoprotostelium</taxon>
    </lineage>
</organism>